<dbReference type="PANTHER" id="PTHR33990:SF1">
    <property type="entry name" value="PROTEIN YJDN"/>
    <property type="match status" value="1"/>
</dbReference>
<dbReference type="Pfam" id="PF06983">
    <property type="entry name" value="3-dmu-9_3-mt"/>
    <property type="match status" value="1"/>
</dbReference>
<dbReference type="InterPro" id="IPR029068">
    <property type="entry name" value="Glyas_Bleomycin-R_OHBP_Dase"/>
</dbReference>
<dbReference type="PANTHER" id="PTHR33990">
    <property type="entry name" value="PROTEIN YJDN-RELATED"/>
    <property type="match status" value="1"/>
</dbReference>
<feature type="domain" description="PhnB-like" evidence="1">
    <location>
        <begin position="3"/>
        <end position="130"/>
    </location>
</feature>
<dbReference type="CDD" id="cd06588">
    <property type="entry name" value="PhnB_like"/>
    <property type="match status" value="1"/>
</dbReference>
<reference evidence="2" key="1">
    <citation type="submission" date="2020-06" db="EMBL/GenBank/DDBJ databases">
        <title>Legume-microbial interactions unlock mineral nutrients during tropical forest succession.</title>
        <authorList>
            <person name="Epihov D.Z."/>
        </authorList>
    </citation>
    <scope>NUCLEOTIDE SEQUENCE [LARGE SCALE GENOMIC DNA]</scope>
    <source>
        <strain evidence="2">Pan2503</strain>
    </source>
</reference>
<organism evidence="2 3">
    <name type="scientific">Candidatus Acidiferrum panamense</name>
    <dbReference type="NCBI Taxonomy" id="2741543"/>
    <lineage>
        <taxon>Bacteria</taxon>
        <taxon>Pseudomonadati</taxon>
        <taxon>Acidobacteriota</taxon>
        <taxon>Terriglobia</taxon>
        <taxon>Candidatus Acidiferrales</taxon>
        <taxon>Candidatus Acidiferrum</taxon>
    </lineage>
</organism>
<evidence type="ECO:0000313" key="3">
    <source>
        <dbReference type="Proteomes" id="UP000567293"/>
    </source>
</evidence>
<dbReference type="Proteomes" id="UP000567293">
    <property type="component" value="Unassembled WGS sequence"/>
</dbReference>
<accession>A0A7V8NR92</accession>
<sequence>MQLHPYLTFNGQCEAAFALYEEALHGKTIFLMTYENTPMDLQAPPEWRKKISHATFALAEFRFYGADALPGHYERPQGFALQLNLRDPVEAERIFNTLAKNGAVHMPLQETFWALRFGVLVDQYGIPWHINCEKPA</sequence>
<gene>
    <name evidence="2" type="ORF">HRJ53_13910</name>
</gene>
<proteinExistence type="predicted"/>
<keyword evidence="3" id="KW-1185">Reference proteome</keyword>
<dbReference type="AlphaFoldDB" id="A0A7V8NR92"/>
<dbReference type="SUPFAM" id="SSF54593">
    <property type="entry name" value="Glyoxalase/Bleomycin resistance protein/Dihydroxybiphenyl dioxygenase"/>
    <property type="match status" value="1"/>
</dbReference>
<evidence type="ECO:0000259" key="1">
    <source>
        <dbReference type="Pfam" id="PF06983"/>
    </source>
</evidence>
<comment type="caution">
    <text evidence="2">The sequence shown here is derived from an EMBL/GenBank/DDBJ whole genome shotgun (WGS) entry which is preliminary data.</text>
</comment>
<name>A0A7V8NR92_9BACT</name>
<dbReference type="InterPro" id="IPR028973">
    <property type="entry name" value="PhnB-like"/>
</dbReference>
<dbReference type="EMBL" id="JACDQQ010001347">
    <property type="protein sequence ID" value="MBA0086079.1"/>
    <property type="molecule type" value="Genomic_DNA"/>
</dbReference>
<dbReference type="Gene3D" id="3.10.180.10">
    <property type="entry name" value="2,3-Dihydroxybiphenyl 1,2-Dioxygenase, domain 1"/>
    <property type="match status" value="1"/>
</dbReference>
<evidence type="ECO:0000313" key="2">
    <source>
        <dbReference type="EMBL" id="MBA0086079.1"/>
    </source>
</evidence>
<protein>
    <submittedName>
        <fullName evidence="2">VOC family protein</fullName>
    </submittedName>
</protein>